<reference evidence="1 2" key="1">
    <citation type="journal article" date="2006" name="Science">
        <title>The genome of black cottonwood, Populus trichocarpa (Torr. &amp; Gray).</title>
        <authorList>
            <person name="Tuskan G.A."/>
            <person name="Difazio S."/>
            <person name="Jansson S."/>
            <person name="Bohlmann J."/>
            <person name="Grigoriev I."/>
            <person name="Hellsten U."/>
            <person name="Putnam N."/>
            <person name="Ralph S."/>
            <person name="Rombauts S."/>
            <person name="Salamov A."/>
            <person name="Schein J."/>
            <person name="Sterck L."/>
            <person name="Aerts A."/>
            <person name="Bhalerao R.R."/>
            <person name="Bhalerao R.P."/>
            <person name="Blaudez D."/>
            <person name="Boerjan W."/>
            <person name="Brun A."/>
            <person name="Brunner A."/>
            <person name="Busov V."/>
            <person name="Campbell M."/>
            <person name="Carlson J."/>
            <person name="Chalot M."/>
            <person name="Chapman J."/>
            <person name="Chen G.L."/>
            <person name="Cooper D."/>
            <person name="Coutinho P.M."/>
            <person name="Couturier J."/>
            <person name="Covert S."/>
            <person name="Cronk Q."/>
            <person name="Cunningham R."/>
            <person name="Davis J."/>
            <person name="Degroeve S."/>
            <person name="Dejardin A."/>
            <person name="Depamphilis C."/>
            <person name="Detter J."/>
            <person name="Dirks B."/>
            <person name="Dubchak I."/>
            <person name="Duplessis S."/>
            <person name="Ehlting J."/>
            <person name="Ellis B."/>
            <person name="Gendler K."/>
            <person name="Goodstein D."/>
            <person name="Gribskov M."/>
            <person name="Grimwood J."/>
            <person name="Groover A."/>
            <person name="Gunter L."/>
            <person name="Hamberger B."/>
            <person name="Heinze B."/>
            <person name="Helariutta Y."/>
            <person name="Henrissat B."/>
            <person name="Holligan D."/>
            <person name="Holt R."/>
            <person name="Huang W."/>
            <person name="Islam-Faridi N."/>
            <person name="Jones S."/>
            <person name="Jones-Rhoades M."/>
            <person name="Jorgensen R."/>
            <person name="Joshi C."/>
            <person name="Kangasjarvi J."/>
            <person name="Karlsson J."/>
            <person name="Kelleher C."/>
            <person name="Kirkpatrick R."/>
            <person name="Kirst M."/>
            <person name="Kohler A."/>
            <person name="Kalluri U."/>
            <person name="Larimer F."/>
            <person name="Leebens-Mack J."/>
            <person name="Leple J.C."/>
            <person name="Locascio P."/>
            <person name="Lou Y."/>
            <person name="Lucas S."/>
            <person name="Martin F."/>
            <person name="Montanini B."/>
            <person name="Napoli C."/>
            <person name="Nelson D.R."/>
            <person name="Nelson C."/>
            <person name="Nieminen K."/>
            <person name="Nilsson O."/>
            <person name="Pereda V."/>
            <person name="Peter G."/>
            <person name="Philippe R."/>
            <person name="Pilate G."/>
            <person name="Poliakov A."/>
            <person name="Razumovskaya J."/>
            <person name="Richardson P."/>
            <person name="Rinaldi C."/>
            <person name="Ritland K."/>
            <person name="Rouze P."/>
            <person name="Ryaboy D."/>
            <person name="Schmutz J."/>
            <person name="Schrader J."/>
            <person name="Segerman B."/>
            <person name="Shin H."/>
            <person name="Siddiqui A."/>
            <person name="Sterky F."/>
            <person name="Terry A."/>
            <person name="Tsai C.J."/>
            <person name="Uberbacher E."/>
            <person name="Unneberg P."/>
            <person name="Vahala J."/>
            <person name="Wall K."/>
            <person name="Wessler S."/>
            <person name="Yang G."/>
            <person name="Yin T."/>
            <person name="Douglas C."/>
            <person name="Marra M."/>
            <person name="Sandberg G."/>
            <person name="Van de Peer Y."/>
            <person name="Rokhsar D."/>
        </authorList>
    </citation>
    <scope>NUCLEOTIDE SEQUENCE [LARGE SCALE GENOMIC DNA]</scope>
    <source>
        <strain evidence="2">cv. Nisqually</strain>
    </source>
</reference>
<keyword evidence="2" id="KW-1185">Reference proteome</keyword>
<evidence type="ECO:0000313" key="1">
    <source>
        <dbReference type="EMBL" id="RQO86378.1"/>
    </source>
</evidence>
<proteinExistence type="predicted"/>
<dbReference type="AlphaFoldDB" id="A0A3N7FXP4"/>
<gene>
    <name evidence="1" type="ORF">POPTR_002G021100</name>
</gene>
<name>A0A3N7FXP4_POPTR</name>
<dbReference type="EMBL" id="CM009291">
    <property type="protein sequence ID" value="RQO86378.1"/>
    <property type="molecule type" value="Genomic_DNA"/>
</dbReference>
<organism evidence="1 2">
    <name type="scientific">Populus trichocarpa</name>
    <name type="common">Western balsam poplar</name>
    <name type="synonym">Populus balsamifera subsp. trichocarpa</name>
    <dbReference type="NCBI Taxonomy" id="3694"/>
    <lineage>
        <taxon>Eukaryota</taxon>
        <taxon>Viridiplantae</taxon>
        <taxon>Streptophyta</taxon>
        <taxon>Embryophyta</taxon>
        <taxon>Tracheophyta</taxon>
        <taxon>Spermatophyta</taxon>
        <taxon>Magnoliopsida</taxon>
        <taxon>eudicotyledons</taxon>
        <taxon>Gunneridae</taxon>
        <taxon>Pentapetalae</taxon>
        <taxon>rosids</taxon>
        <taxon>fabids</taxon>
        <taxon>Malpighiales</taxon>
        <taxon>Salicaceae</taxon>
        <taxon>Saliceae</taxon>
        <taxon>Populus</taxon>
    </lineage>
</organism>
<protein>
    <submittedName>
        <fullName evidence="1">Uncharacterized protein</fullName>
    </submittedName>
</protein>
<dbReference type="Gramene" id="Potri.002G021100.2.v4.1">
    <property type="protein sequence ID" value="Potri.002G021100.2.v4.1"/>
    <property type="gene ID" value="Potri.002G021100.v4.1"/>
</dbReference>
<accession>A0A3N7FXP4</accession>
<sequence length="53" mass="6045">MTEKKENGLWQKVNAEAQFLEAFLLFPSRAPIVNSSQLFAEQVITHAQLVQKD</sequence>
<dbReference type="InParanoid" id="A0A3N7FXP4"/>
<evidence type="ECO:0000313" key="2">
    <source>
        <dbReference type="Proteomes" id="UP000006729"/>
    </source>
</evidence>
<dbReference type="Proteomes" id="UP000006729">
    <property type="component" value="Chromosome 2"/>
</dbReference>